<dbReference type="Proteomes" id="UP001177023">
    <property type="component" value="Unassembled WGS sequence"/>
</dbReference>
<name>A0AA36DBG9_9BILA</name>
<dbReference type="EMBL" id="CATQJA010002687">
    <property type="protein sequence ID" value="CAJ0584187.1"/>
    <property type="molecule type" value="Genomic_DNA"/>
</dbReference>
<protein>
    <recommendedName>
        <fullName evidence="6">Trafficking protein particle complex subunit</fullName>
    </recommendedName>
</protein>
<evidence type="ECO:0008006" key="6">
    <source>
        <dbReference type="Google" id="ProtNLM"/>
    </source>
</evidence>
<gene>
    <name evidence="4" type="ORF">MSPICULIGERA_LOCUS22249</name>
</gene>
<organism evidence="4 5">
    <name type="scientific">Mesorhabditis spiculigera</name>
    <dbReference type="NCBI Taxonomy" id="96644"/>
    <lineage>
        <taxon>Eukaryota</taxon>
        <taxon>Metazoa</taxon>
        <taxon>Ecdysozoa</taxon>
        <taxon>Nematoda</taxon>
        <taxon>Chromadorea</taxon>
        <taxon>Rhabditida</taxon>
        <taxon>Rhabditina</taxon>
        <taxon>Rhabditomorpha</taxon>
        <taxon>Rhabditoidea</taxon>
        <taxon>Rhabditidae</taxon>
        <taxon>Mesorhabditinae</taxon>
        <taxon>Mesorhabditis</taxon>
    </lineage>
</organism>
<sequence>MNLPTDLRPTGSGALYLSIVGRNNTPLWSALAEGAQRNAYNIQMFGYSSLDIVDEKCIKATENYLGQIYSDYFFKTFAYVSSTGVKFVFVTDTKSQGLTDPEVRLLFKRLHTAYCQAISNPFHQAKAPIKSKFLTEVADQIFAQ</sequence>
<dbReference type="GO" id="GO:0048471">
    <property type="term" value="C:perinuclear region of cytoplasm"/>
    <property type="evidence" value="ECO:0007669"/>
    <property type="project" value="UniProtKB-SubCell"/>
</dbReference>
<evidence type="ECO:0000313" key="5">
    <source>
        <dbReference type="Proteomes" id="UP001177023"/>
    </source>
</evidence>
<dbReference type="Gene3D" id="3.30.450.70">
    <property type="match status" value="1"/>
</dbReference>
<proteinExistence type="inferred from homology"/>
<comment type="subcellular location">
    <subcellularLocation>
        <location evidence="1">Cytoplasm</location>
        <location evidence="1">Perinuclear region</location>
    </subcellularLocation>
</comment>
<dbReference type="InterPro" id="IPR011012">
    <property type="entry name" value="Longin-like_dom_sf"/>
</dbReference>
<reference evidence="4" key="1">
    <citation type="submission" date="2023-06" db="EMBL/GenBank/DDBJ databases">
        <authorList>
            <person name="Delattre M."/>
        </authorList>
    </citation>
    <scope>NUCLEOTIDE SEQUENCE</scope>
    <source>
        <strain evidence="4">AF72</strain>
    </source>
</reference>
<dbReference type="AlphaFoldDB" id="A0AA36DBG9"/>
<evidence type="ECO:0000256" key="1">
    <source>
        <dbReference type="ARBA" id="ARBA00004556"/>
    </source>
</evidence>
<dbReference type="GO" id="GO:0006888">
    <property type="term" value="P:endoplasmic reticulum to Golgi vesicle-mediated transport"/>
    <property type="evidence" value="ECO:0007669"/>
    <property type="project" value="InterPro"/>
</dbReference>
<keyword evidence="5" id="KW-1185">Reference proteome</keyword>
<evidence type="ECO:0000256" key="3">
    <source>
        <dbReference type="ARBA" id="ARBA00022892"/>
    </source>
</evidence>
<comment type="caution">
    <text evidence="4">The sequence shown here is derived from an EMBL/GenBank/DDBJ whole genome shotgun (WGS) entry which is preliminary data.</text>
</comment>
<comment type="similarity">
    <text evidence="2">Belongs to the TRAPP small subunits family. Sedlin subfamily.</text>
</comment>
<dbReference type="PANTHER" id="PTHR12403">
    <property type="entry name" value="TRAFFICKING PROTEIN PARTICLE COMPLEX SUBUNIT 2"/>
    <property type="match status" value="1"/>
</dbReference>
<dbReference type="Pfam" id="PF04628">
    <property type="entry name" value="Sedlin_N"/>
    <property type="match status" value="1"/>
</dbReference>
<evidence type="ECO:0000313" key="4">
    <source>
        <dbReference type="EMBL" id="CAJ0584187.1"/>
    </source>
</evidence>
<dbReference type="InterPro" id="IPR006722">
    <property type="entry name" value="Sedlin"/>
</dbReference>
<keyword evidence="3" id="KW-0813">Transport</keyword>
<feature type="non-terminal residue" evidence="4">
    <location>
        <position position="144"/>
    </location>
</feature>
<evidence type="ECO:0000256" key="2">
    <source>
        <dbReference type="ARBA" id="ARBA00006626"/>
    </source>
</evidence>
<keyword evidence="3" id="KW-0931">ER-Golgi transport</keyword>
<accession>A0AA36DBG9</accession>
<dbReference type="SUPFAM" id="SSF64356">
    <property type="entry name" value="SNARE-like"/>
    <property type="match status" value="1"/>
</dbReference>